<feature type="compositionally biased region" description="Pro residues" evidence="1">
    <location>
        <begin position="46"/>
        <end position="61"/>
    </location>
</feature>
<organism evidence="3 4">
    <name type="scientific">Propionibacterium ruminifibrarum</name>
    <dbReference type="NCBI Taxonomy" id="1962131"/>
    <lineage>
        <taxon>Bacteria</taxon>
        <taxon>Bacillati</taxon>
        <taxon>Actinomycetota</taxon>
        <taxon>Actinomycetes</taxon>
        <taxon>Propionibacteriales</taxon>
        <taxon>Propionibacteriaceae</taxon>
        <taxon>Propionibacterium</taxon>
    </lineage>
</organism>
<dbReference type="RefSeq" id="WP_119714472.1">
    <property type="nucleotide sequence ID" value="NZ_OMOH01000001.1"/>
</dbReference>
<feature type="transmembrane region" description="Helical" evidence="2">
    <location>
        <begin position="430"/>
        <end position="452"/>
    </location>
</feature>
<feature type="transmembrane region" description="Helical" evidence="2">
    <location>
        <begin position="593"/>
        <end position="615"/>
    </location>
</feature>
<dbReference type="OrthoDB" id="3261236at2"/>
<protein>
    <recommendedName>
        <fullName evidence="5">DUF2339 domain-containing protein</fullName>
    </recommendedName>
</protein>
<keyword evidence="2" id="KW-0472">Membrane</keyword>
<feature type="transmembrane region" description="Helical" evidence="2">
    <location>
        <begin position="208"/>
        <end position="228"/>
    </location>
</feature>
<feature type="transmembrane region" description="Helical" evidence="2">
    <location>
        <begin position="261"/>
        <end position="283"/>
    </location>
</feature>
<feature type="transmembrane region" description="Helical" evidence="2">
    <location>
        <begin position="152"/>
        <end position="174"/>
    </location>
</feature>
<keyword evidence="4" id="KW-1185">Reference proteome</keyword>
<evidence type="ECO:0008006" key="5">
    <source>
        <dbReference type="Google" id="ProtNLM"/>
    </source>
</evidence>
<dbReference type="Proteomes" id="UP000265962">
    <property type="component" value="Unassembled WGS sequence"/>
</dbReference>
<keyword evidence="2" id="KW-0812">Transmembrane</keyword>
<accession>A0A375I1V2</accession>
<sequence length="862" mass="87526">MEESTDDPGATPPPDEALTVLREISARLGTMEQRLARLEASRRPAAAPPRPPEPPTAPVPPAQAFWAAPAVPGAPPAPGAHPQQPLTGPPVPGAGPAPGQFPGTAPPVSSAATPPPGARLPVQPPDGHLPPPPAAPAAARLEAGTENRVGKYLLSGAAALLVLLSATTLIAMWWEAIPDLVKVSTVFVIGVVLTVIGTWLAIRRPGSVLHAATVTGIGGGLGFVGLMGASLLHLVAPIPSFAALSVWTLVLLGLAARTRLVFTIVIVALGGVATTALAAGQAAENPDQALLALLLMVAYAGATSLTSAVVVRSVPPPSRPGYLLAPLLLIITTAVLLPIEAAHWIFEPGVLAGVGLLLAILIGHVLVLTSAAFAAHGASPPSPAPPGQEHRPAAAQRPTQWAASWLSVPLVPFLLVARPGGLGSSLSLDAFSYLILAVLGVTALAQTLLASLRAASGAWACHCLFAAALLAGPIGIHLGSERTPLLLGATLLVALLAELPVVLAGRQSGVWAFGVLVFAAGALLSDRWALAAVILAAALAAIGVALVVDRRSGQNSAVRATSVLVAVLLVWRVPAAVGSVADGLALSTQQAMTLNWALSALAFVVLSALGLGAGLHGPVALLTGRFAGARAVIVPAALPGGTYRSSSQSAWVLAVLMWVWSWQLVPLADWDFWDVTAPGEQVQRLVLAAALLALAVTFVWLLAPLVALPLHGLATASGGTWFVVLATCLASRSGAAGVPAGIAMLVAGALSIVLGFRQRARAVRLYGLVLVIVMVLKFAFWDISAQSSLTRVVSLFIGGLICFALSVLYARADAQWGTAPGPSDPPPPGAPQAGHQGTPPVGTYPAVPQGGARRPHGGPTRV</sequence>
<gene>
    <name evidence="3" type="ORF">PROPJV5_0193</name>
</gene>
<reference evidence="4" key="1">
    <citation type="submission" date="2018-02" db="EMBL/GenBank/DDBJ databases">
        <authorList>
            <person name="Hornung B."/>
        </authorList>
    </citation>
    <scope>NUCLEOTIDE SEQUENCE [LARGE SCALE GENOMIC DNA]</scope>
</reference>
<feature type="transmembrane region" description="Helical" evidence="2">
    <location>
        <begin position="459"/>
        <end position="479"/>
    </location>
</feature>
<feature type="transmembrane region" description="Helical" evidence="2">
    <location>
        <begin position="399"/>
        <end position="418"/>
    </location>
</feature>
<proteinExistence type="predicted"/>
<feature type="region of interest" description="Disordered" evidence="1">
    <location>
        <begin position="29"/>
        <end position="139"/>
    </location>
</feature>
<feature type="transmembrane region" description="Helical" evidence="2">
    <location>
        <begin position="560"/>
        <end position="581"/>
    </location>
</feature>
<feature type="transmembrane region" description="Helical" evidence="2">
    <location>
        <begin position="234"/>
        <end position="254"/>
    </location>
</feature>
<feature type="transmembrane region" description="Helical" evidence="2">
    <location>
        <begin position="792"/>
        <end position="810"/>
    </location>
</feature>
<name>A0A375I1V2_9ACTN</name>
<feature type="transmembrane region" description="Helical" evidence="2">
    <location>
        <begin position="763"/>
        <end position="780"/>
    </location>
</feature>
<keyword evidence="2" id="KW-1133">Transmembrane helix</keyword>
<feature type="transmembrane region" description="Helical" evidence="2">
    <location>
        <begin position="530"/>
        <end position="548"/>
    </location>
</feature>
<feature type="transmembrane region" description="Helical" evidence="2">
    <location>
        <begin position="738"/>
        <end position="756"/>
    </location>
</feature>
<dbReference type="EMBL" id="OMOH01000001">
    <property type="protein sequence ID" value="SPF67183.1"/>
    <property type="molecule type" value="Genomic_DNA"/>
</dbReference>
<feature type="transmembrane region" description="Helical" evidence="2">
    <location>
        <begin position="685"/>
        <end position="706"/>
    </location>
</feature>
<dbReference type="PANTHER" id="PTHR24216">
    <property type="entry name" value="PAXILLIN-RELATED"/>
    <property type="match status" value="1"/>
</dbReference>
<feature type="transmembrane region" description="Helical" evidence="2">
    <location>
        <begin position="180"/>
        <end position="201"/>
    </location>
</feature>
<dbReference type="AlphaFoldDB" id="A0A375I1V2"/>
<feature type="compositionally biased region" description="Low complexity" evidence="1">
    <location>
        <begin position="62"/>
        <end position="71"/>
    </location>
</feature>
<evidence type="ECO:0000313" key="4">
    <source>
        <dbReference type="Proteomes" id="UP000265962"/>
    </source>
</evidence>
<evidence type="ECO:0000256" key="1">
    <source>
        <dbReference type="SAM" id="MobiDB-lite"/>
    </source>
</evidence>
<feature type="compositionally biased region" description="Pro residues" evidence="1">
    <location>
        <begin position="113"/>
        <end position="135"/>
    </location>
</feature>
<feature type="compositionally biased region" description="Low complexity" evidence="1">
    <location>
        <begin position="831"/>
        <end position="840"/>
    </location>
</feature>
<feature type="transmembrane region" description="Helical" evidence="2">
    <location>
        <begin position="485"/>
        <end position="503"/>
    </location>
</feature>
<evidence type="ECO:0000256" key="2">
    <source>
        <dbReference type="SAM" id="Phobius"/>
    </source>
</evidence>
<feature type="transmembrane region" description="Helical" evidence="2">
    <location>
        <begin position="323"/>
        <end position="346"/>
    </location>
</feature>
<feature type="compositionally biased region" description="Low complexity" evidence="1">
    <location>
        <begin position="97"/>
        <end position="112"/>
    </location>
</feature>
<feature type="region of interest" description="Disordered" evidence="1">
    <location>
        <begin position="818"/>
        <end position="862"/>
    </location>
</feature>
<dbReference type="PANTHER" id="PTHR24216:SF65">
    <property type="entry name" value="PAXILLIN-LIKE PROTEIN 1"/>
    <property type="match status" value="1"/>
</dbReference>
<feature type="transmembrane region" description="Helical" evidence="2">
    <location>
        <begin position="289"/>
        <end position="311"/>
    </location>
</feature>
<evidence type="ECO:0000313" key="3">
    <source>
        <dbReference type="EMBL" id="SPF67183.1"/>
    </source>
</evidence>
<feature type="transmembrane region" description="Helical" evidence="2">
    <location>
        <begin position="352"/>
        <end position="378"/>
    </location>
</feature>
<feature type="transmembrane region" description="Helical" evidence="2">
    <location>
        <begin position="508"/>
        <end position="524"/>
    </location>
</feature>